<feature type="compositionally biased region" description="Low complexity" evidence="5">
    <location>
        <begin position="275"/>
        <end position="291"/>
    </location>
</feature>
<feature type="compositionally biased region" description="Low complexity" evidence="5">
    <location>
        <begin position="499"/>
        <end position="513"/>
    </location>
</feature>
<dbReference type="Pfam" id="PF00641">
    <property type="entry name" value="Zn_ribbon_RanBP"/>
    <property type="match status" value="1"/>
</dbReference>
<feature type="compositionally biased region" description="Polar residues" evidence="5">
    <location>
        <begin position="68"/>
        <end position="85"/>
    </location>
</feature>
<feature type="compositionally biased region" description="Pro residues" evidence="5">
    <location>
        <begin position="344"/>
        <end position="353"/>
    </location>
</feature>
<dbReference type="AlphaFoldDB" id="A0A8H5M1F3"/>
<proteinExistence type="predicted"/>
<dbReference type="EMBL" id="JAACJN010000081">
    <property type="protein sequence ID" value="KAF5377750.1"/>
    <property type="molecule type" value="Genomic_DNA"/>
</dbReference>
<feature type="domain" description="RanBP2-type" evidence="6">
    <location>
        <begin position="936"/>
        <end position="963"/>
    </location>
</feature>
<dbReference type="Gene3D" id="4.10.1060.10">
    <property type="entry name" value="Zinc finger, RanBP2-type"/>
    <property type="match status" value="1"/>
</dbReference>
<evidence type="ECO:0000256" key="1">
    <source>
        <dbReference type="ARBA" id="ARBA00022723"/>
    </source>
</evidence>
<dbReference type="PROSITE" id="PS01358">
    <property type="entry name" value="ZF_RANBP2_1"/>
    <property type="match status" value="1"/>
</dbReference>
<evidence type="ECO:0000313" key="7">
    <source>
        <dbReference type="EMBL" id="KAF5377750.1"/>
    </source>
</evidence>
<evidence type="ECO:0000313" key="8">
    <source>
        <dbReference type="Proteomes" id="UP000518752"/>
    </source>
</evidence>
<feature type="region of interest" description="Disordered" evidence="5">
    <location>
        <begin position="65"/>
        <end position="143"/>
    </location>
</feature>
<feature type="region of interest" description="Disordered" evidence="5">
    <location>
        <begin position="408"/>
        <end position="619"/>
    </location>
</feature>
<evidence type="ECO:0000256" key="2">
    <source>
        <dbReference type="ARBA" id="ARBA00022771"/>
    </source>
</evidence>
<comment type="caution">
    <text evidence="7">The sequence shown here is derived from an EMBL/GenBank/DDBJ whole genome shotgun (WGS) entry which is preliminary data.</text>
</comment>
<feature type="region of interest" description="Disordered" evidence="5">
    <location>
        <begin position="632"/>
        <end position="675"/>
    </location>
</feature>
<evidence type="ECO:0000256" key="5">
    <source>
        <dbReference type="SAM" id="MobiDB-lite"/>
    </source>
</evidence>
<feature type="region of interest" description="Disordered" evidence="5">
    <location>
        <begin position="1"/>
        <end position="28"/>
    </location>
</feature>
<protein>
    <recommendedName>
        <fullName evidence="6">RanBP2-type domain-containing protein</fullName>
    </recommendedName>
</protein>
<organism evidence="7 8">
    <name type="scientific">Collybiopsis confluens</name>
    <dbReference type="NCBI Taxonomy" id="2823264"/>
    <lineage>
        <taxon>Eukaryota</taxon>
        <taxon>Fungi</taxon>
        <taxon>Dikarya</taxon>
        <taxon>Basidiomycota</taxon>
        <taxon>Agaricomycotina</taxon>
        <taxon>Agaricomycetes</taxon>
        <taxon>Agaricomycetidae</taxon>
        <taxon>Agaricales</taxon>
        <taxon>Marasmiineae</taxon>
        <taxon>Omphalotaceae</taxon>
        <taxon>Collybiopsis</taxon>
    </lineage>
</organism>
<dbReference type="Proteomes" id="UP000518752">
    <property type="component" value="Unassembled WGS sequence"/>
</dbReference>
<evidence type="ECO:0000259" key="6">
    <source>
        <dbReference type="PROSITE" id="PS50199"/>
    </source>
</evidence>
<feature type="region of interest" description="Disordered" evidence="5">
    <location>
        <begin position="155"/>
        <end position="184"/>
    </location>
</feature>
<dbReference type="GO" id="GO:0008270">
    <property type="term" value="F:zinc ion binding"/>
    <property type="evidence" value="ECO:0007669"/>
    <property type="project" value="UniProtKB-KW"/>
</dbReference>
<keyword evidence="2 4" id="KW-0863">Zinc-finger</keyword>
<dbReference type="InterPro" id="IPR001876">
    <property type="entry name" value="Znf_RanBP2"/>
</dbReference>
<feature type="compositionally biased region" description="Low complexity" evidence="5">
    <location>
        <begin position="363"/>
        <end position="379"/>
    </location>
</feature>
<keyword evidence="8" id="KW-1185">Reference proteome</keyword>
<name>A0A8H5M1F3_9AGAR</name>
<feature type="compositionally biased region" description="Polar residues" evidence="5">
    <location>
        <begin position="587"/>
        <end position="611"/>
    </location>
</feature>
<feature type="compositionally biased region" description="Basic and acidic residues" evidence="5">
    <location>
        <begin position="632"/>
        <end position="642"/>
    </location>
</feature>
<feature type="region of interest" description="Disordered" evidence="5">
    <location>
        <begin position="201"/>
        <end position="387"/>
    </location>
</feature>
<feature type="compositionally biased region" description="Polar residues" evidence="5">
    <location>
        <begin position="166"/>
        <end position="176"/>
    </location>
</feature>
<evidence type="ECO:0000256" key="3">
    <source>
        <dbReference type="ARBA" id="ARBA00022833"/>
    </source>
</evidence>
<feature type="compositionally biased region" description="Polar residues" evidence="5">
    <location>
        <begin position="540"/>
        <end position="549"/>
    </location>
</feature>
<sequence length="963" mass="101767">MSGPARRGSRATVRSFAASPYARPAPKKSSWSIAGLFNYFNPLRSRTQLEEPEYLDDETVNRAAAADSLSSRGHQISRSLNGKTQSSSSPFESTEEPPPSVDSSVSPTNATFAHDVSPGSPQKGLEYLSKYLGERPSDTPLTTGEAEELISIIKQSTPVEEHETFRFSSSPSTPVRGNSPLFPANETNSVPFSFSPSYVNGPPTPASSTRKLLKQNPNGTYRWEGGGSAKPTRNRFHSPAFGPSPRPSRLVLQESLEKAAQPIKTDTKRRRVGEEASTSSSSPSGHSAPVRSPAPAPSPTRAAQGAHLPSPSPLPSSRSAPSELKSSHTNGVRTSASSSHLRAPPKPSAPVVPSPLRQAWGQPSSPTPSSKSSDDGSPTMQRTTKAASYMSELIKEVTPVKVLAVSNPYQAASPVKFIGGKSKPRPTKRTRASGRASFPPKSLIAGKPDEEKETSLNENEEGKNGKVEDRFSAQAIIEATLPKGSKRSRAPTNLGKGLPSSARSPSPPKAAAKLAMRPQVEEVEDEEESTPANKKLKGTSFDSMSSTINGHGKASDYTPIIEEIDDDMPHKQPSTKPSEVIEVPGESRTNGFNKLPSGQVSTSMFPVSSSGRGPHFGSNGNIIKLSAIPKEPSKLRFSHKPESTTSDSSSAIGDSEPTAFSPVRDQKPSASSVATKSSFVHPPVPNAFSFGVKANPAPAAIPSAPVETSSSTLVATDSLPIKGKSAVADPKGHVRSLPITSLPVFSFDDVKALASSSTNVSAEAAVKEMPPSMLPQFDFDAPPVASTSTIVSVAPDTSKSFNWAAAGMKVPDKTLDWECKVCSLKNSDLSATKCSTCDSVRELPLKAPVKSFDWAASSMKNLQSSTSADEWTCSTCMLQNTGANLLECKHCKTARVGSSPSPSTSAGTPTAFAPIQKPVVQGFDWAAAGLKPPQPKVGAWDCGNCGLENRGQATKCQYCDEAR</sequence>
<dbReference type="OrthoDB" id="79830at2759"/>
<keyword evidence="1" id="KW-0479">Metal-binding</keyword>
<dbReference type="SMART" id="SM00547">
    <property type="entry name" value="ZnF_RBZ"/>
    <property type="match status" value="3"/>
</dbReference>
<accession>A0A8H5M1F3</accession>
<reference evidence="7 8" key="1">
    <citation type="journal article" date="2020" name="ISME J.">
        <title>Uncovering the hidden diversity of litter-decomposition mechanisms in mushroom-forming fungi.</title>
        <authorList>
            <person name="Floudas D."/>
            <person name="Bentzer J."/>
            <person name="Ahren D."/>
            <person name="Johansson T."/>
            <person name="Persson P."/>
            <person name="Tunlid A."/>
        </authorList>
    </citation>
    <scope>NUCLEOTIDE SEQUENCE [LARGE SCALE GENOMIC DNA]</scope>
    <source>
        <strain evidence="7 8">CBS 406.79</strain>
    </source>
</reference>
<feature type="compositionally biased region" description="Basic and acidic residues" evidence="5">
    <location>
        <begin position="447"/>
        <end position="471"/>
    </location>
</feature>
<evidence type="ECO:0000256" key="4">
    <source>
        <dbReference type="PROSITE-ProRule" id="PRU00322"/>
    </source>
</evidence>
<feature type="compositionally biased region" description="Polar residues" evidence="5">
    <location>
        <begin position="206"/>
        <end position="219"/>
    </location>
</feature>
<feature type="compositionally biased region" description="Polar residues" evidence="5">
    <location>
        <begin position="327"/>
        <end position="340"/>
    </location>
</feature>
<feature type="compositionally biased region" description="Basic residues" evidence="5">
    <location>
        <begin position="422"/>
        <end position="432"/>
    </location>
</feature>
<keyword evidence="3" id="KW-0862">Zinc</keyword>
<feature type="compositionally biased region" description="Polar residues" evidence="5">
    <location>
        <begin position="643"/>
        <end position="652"/>
    </location>
</feature>
<gene>
    <name evidence="7" type="ORF">D9757_008066</name>
</gene>
<dbReference type="PROSITE" id="PS50199">
    <property type="entry name" value="ZF_RANBP2_2"/>
    <property type="match status" value="1"/>
</dbReference>